<evidence type="ECO:0008006" key="4">
    <source>
        <dbReference type="Google" id="ProtNLM"/>
    </source>
</evidence>
<evidence type="ECO:0000313" key="3">
    <source>
        <dbReference type="Proteomes" id="UP001456524"/>
    </source>
</evidence>
<accession>A0ABR1XLY6</accession>
<gene>
    <name evidence="2" type="ORF">IWX90DRAFT_310727</name>
</gene>
<keyword evidence="3" id="KW-1185">Reference proteome</keyword>
<feature type="compositionally biased region" description="Polar residues" evidence="1">
    <location>
        <begin position="8"/>
        <end position="17"/>
    </location>
</feature>
<proteinExistence type="predicted"/>
<feature type="region of interest" description="Disordered" evidence="1">
    <location>
        <begin position="1"/>
        <end position="22"/>
    </location>
</feature>
<sequence>MEQFTLVPGTSSRSPVLQQRHRTQRRRRFVPRCCFWLVHCVGCVPAPALGDVIPRRSVAREETPWTAPGPLASGRLFRFFHPFPPTAAFPLHRRVPLPAPISRGPNLTATRVSIGTAAGFAVTASFRGIVWEEHCPNHDRFVRPLHQGLQLDIFGSVPTRCSCRDPALAPAKPIPTRRHTNDTPSRRHHVLALGNTPELARRTFLAAARR</sequence>
<comment type="caution">
    <text evidence="2">The sequence shown here is derived from an EMBL/GenBank/DDBJ whole genome shotgun (WGS) entry which is preliminary data.</text>
</comment>
<protein>
    <recommendedName>
        <fullName evidence="4">Secreted protein</fullName>
    </recommendedName>
</protein>
<name>A0ABR1XLY6_9PEZI</name>
<organism evidence="2 3">
    <name type="scientific">Phyllosticta citrichinensis</name>
    <dbReference type="NCBI Taxonomy" id="1130410"/>
    <lineage>
        <taxon>Eukaryota</taxon>
        <taxon>Fungi</taxon>
        <taxon>Dikarya</taxon>
        <taxon>Ascomycota</taxon>
        <taxon>Pezizomycotina</taxon>
        <taxon>Dothideomycetes</taxon>
        <taxon>Dothideomycetes incertae sedis</taxon>
        <taxon>Botryosphaeriales</taxon>
        <taxon>Phyllostictaceae</taxon>
        <taxon>Phyllosticta</taxon>
    </lineage>
</organism>
<dbReference type="EMBL" id="JBBWUH010000008">
    <property type="protein sequence ID" value="KAK8159793.1"/>
    <property type="molecule type" value="Genomic_DNA"/>
</dbReference>
<evidence type="ECO:0000313" key="2">
    <source>
        <dbReference type="EMBL" id="KAK8159793.1"/>
    </source>
</evidence>
<reference evidence="2 3" key="1">
    <citation type="journal article" date="2022" name="G3 (Bethesda)">
        <title>Enemy or ally: a genomic approach to elucidate the lifestyle of Phyllosticta citrichinaensis.</title>
        <authorList>
            <person name="Buijs V.A."/>
            <person name="Groenewald J.Z."/>
            <person name="Haridas S."/>
            <person name="LaButti K.M."/>
            <person name="Lipzen A."/>
            <person name="Martin F.M."/>
            <person name="Barry K."/>
            <person name="Grigoriev I.V."/>
            <person name="Crous P.W."/>
            <person name="Seidl M.F."/>
        </authorList>
    </citation>
    <scope>NUCLEOTIDE SEQUENCE [LARGE SCALE GENOMIC DNA]</scope>
    <source>
        <strain evidence="2 3">CBS 129764</strain>
    </source>
</reference>
<evidence type="ECO:0000256" key="1">
    <source>
        <dbReference type="SAM" id="MobiDB-lite"/>
    </source>
</evidence>
<dbReference type="Proteomes" id="UP001456524">
    <property type="component" value="Unassembled WGS sequence"/>
</dbReference>